<reference evidence="5 6" key="1">
    <citation type="submission" date="2015-01" db="EMBL/GenBank/DDBJ databases">
        <title>The Genome Sequence of Exophiala xenobiotica CBS118157.</title>
        <authorList>
            <consortium name="The Broad Institute Genomics Platform"/>
            <person name="Cuomo C."/>
            <person name="de Hoog S."/>
            <person name="Gorbushina A."/>
            <person name="Stielow B."/>
            <person name="Teixiera M."/>
            <person name="Abouelleil A."/>
            <person name="Chapman S.B."/>
            <person name="Priest M."/>
            <person name="Young S.K."/>
            <person name="Wortman J."/>
            <person name="Nusbaum C."/>
            <person name="Birren B."/>
        </authorList>
    </citation>
    <scope>NUCLEOTIDE SEQUENCE [LARGE SCALE GENOMIC DNA]</scope>
    <source>
        <strain evidence="5 6">CBS 118157</strain>
    </source>
</reference>
<evidence type="ECO:0000313" key="6">
    <source>
        <dbReference type="Proteomes" id="UP000054342"/>
    </source>
</evidence>
<keyword evidence="6" id="KW-1185">Reference proteome</keyword>
<protein>
    <recommendedName>
        <fullName evidence="4">Nephrocystin 3-like N-terminal domain-containing protein</fullName>
    </recommendedName>
</protein>
<feature type="compositionally biased region" description="Low complexity" evidence="3">
    <location>
        <begin position="65"/>
        <end position="79"/>
    </location>
</feature>
<dbReference type="PROSITE" id="PS50088">
    <property type="entry name" value="ANK_REPEAT"/>
    <property type="match status" value="1"/>
</dbReference>
<evidence type="ECO:0000256" key="1">
    <source>
        <dbReference type="ARBA" id="ARBA00022737"/>
    </source>
</evidence>
<dbReference type="RefSeq" id="XP_013319220.1">
    <property type="nucleotide sequence ID" value="XM_013463766.1"/>
</dbReference>
<keyword evidence="2" id="KW-0040">ANK repeat</keyword>
<evidence type="ECO:0000256" key="2">
    <source>
        <dbReference type="PROSITE-ProRule" id="PRU00023"/>
    </source>
</evidence>
<dbReference type="SUPFAM" id="SSF53474">
    <property type="entry name" value="alpha/beta-Hydrolases"/>
    <property type="match status" value="1"/>
</dbReference>
<dbReference type="Gene3D" id="3.40.50.300">
    <property type="entry name" value="P-loop containing nucleotide triphosphate hydrolases"/>
    <property type="match status" value="1"/>
</dbReference>
<dbReference type="PANTHER" id="PTHR10039">
    <property type="entry name" value="AMELOGENIN"/>
    <property type="match status" value="1"/>
</dbReference>
<dbReference type="Pfam" id="PF12796">
    <property type="entry name" value="Ank_2"/>
    <property type="match status" value="1"/>
</dbReference>
<accession>A0A0D2C1K4</accession>
<dbReference type="GeneID" id="25325045"/>
<dbReference type="InterPro" id="IPR036770">
    <property type="entry name" value="Ankyrin_rpt-contain_sf"/>
</dbReference>
<proteinExistence type="predicted"/>
<dbReference type="Gene3D" id="1.25.40.20">
    <property type="entry name" value="Ankyrin repeat-containing domain"/>
    <property type="match status" value="2"/>
</dbReference>
<dbReference type="STRING" id="348802.A0A0D2C1K4"/>
<dbReference type="Proteomes" id="UP000054342">
    <property type="component" value="Unassembled WGS sequence"/>
</dbReference>
<dbReference type="SUPFAM" id="SSF48403">
    <property type="entry name" value="Ankyrin repeat"/>
    <property type="match status" value="1"/>
</dbReference>
<dbReference type="InterPro" id="IPR029058">
    <property type="entry name" value="AB_hydrolase_fold"/>
</dbReference>
<organism evidence="5 6">
    <name type="scientific">Exophiala xenobiotica</name>
    <dbReference type="NCBI Taxonomy" id="348802"/>
    <lineage>
        <taxon>Eukaryota</taxon>
        <taxon>Fungi</taxon>
        <taxon>Dikarya</taxon>
        <taxon>Ascomycota</taxon>
        <taxon>Pezizomycotina</taxon>
        <taxon>Eurotiomycetes</taxon>
        <taxon>Chaetothyriomycetidae</taxon>
        <taxon>Chaetothyriales</taxon>
        <taxon>Herpotrichiellaceae</taxon>
        <taxon>Exophiala</taxon>
    </lineage>
</organism>
<keyword evidence="1" id="KW-0677">Repeat</keyword>
<dbReference type="Pfam" id="PF24883">
    <property type="entry name" value="NPHP3_N"/>
    <property type="match status" value="1"/>
</dbReference>
<feature type="region of interest" description="Disordered" evidence="3">
    <location>
        <begin position="50"/>
        <end position="86"/>
    </location>
</feature>
<dbReference type="SUPFAM" id="SSF52540">
    <property type="entry name" value="P-loop containing nucleoside triphosphate hydrolases"/>
    <property type="match status" value="1"/>
</dbReference>
<evidence type="ECO:0000313" key="5">
    <source>
        <dbReference type="EMBL" id="KIW58636.1"/>
    </source>
</evidence>
<dbReference type="SMART" id="SM00248">
    <property type="entry name" value="ANK"/>
    <property type="match status" value="5"/>
</dbReference>
<dbReference type="HOGENOM" id="CLU_000288_34_1_1"/>
<dbReference type="InterPro" id="IPR027417">
    <property type="entry name" value="P-loop_NTPase"/>
</dbReference>
<feature type="domain" description="Nephrocystin 3-like N-terminal" evidence="4">
    <location>
        <begin position="365"/>
        <end position="540"/>
    </location>
</feature>
<dbReference type="InterPro" id="IPR056884">
    <property type="entry name" value="NPHP3-like_N"/>
</dbReference>
<dbReference type="Gene3D" id="3.40.50.1820">
    <property type="entry name" value="alpha/beta hydrolase"/>
    <property type="match status" value="1"/>
</dbReference>
<feature type="repeat" description="ANK" evidence="2">
    <location>
        <begin position="1120"/>
        <end position="1141"/>
    </location>
</feature>
<evidence type="ECO:0000259" key="4">
    <source>
        <dbReference type="Pfam" id="PF24883"/>
    </source>
</evidence>
<name>A0A0D2C1K4_9EURO</name>
<evidence type="ECO:0000256" key="3">
    <source>
        <dbReference type="SAM" id="MobiDB-lite"/>
    </source>
</evidence>
<dbReference type="OrthoDB" id="194358at2759"/>
<dbReference type="EMBL" id="KN847318">
    <property type="protein sequence ID" value="KIW58636.1"/>
    <property type="molecule type" value="Genomic_DNA"/>
</dbReference>
<dbReference type="Pfam" id="PF00023">
    <property type="entry name" value="Ank"/>
    <property type="match status" value="2"/>
</dbReference>
<dbReference type="PROSITE" id="PS50297">
    <property type="entry name" value="ANK_REP_REGION"/>
    <property type="match status" value="1"/>
</dbReference>
<dbReference type="PANTHER" id="PTHR10039:SF5">
    <property type="entry name" value="NACHT DOMAIN-CONTAINING PROTEIN"/>
    <property type="match status" value="1"/>
</dbReference>
<sequence>MTGAEVRGIPVLAGPLAVGLLTLVDPPARAFDIVFVHGFGGHAHRTWEHKSAVTKSSEESDDEGQQPPRKLQKLLNPPKLRLPRPHSSNPVFWPTDLLPRTAPNARILTYGYDINARDGLETPISPNGVYDIARDLMRSLEAVRRSHPSRPLLFVAHSLGGIVVKEMLRQSWGHICHQTHLLSIADSTVGALFFGTPHGGANPGGLVQSIAESVVRLSQWRAKERILDTLLPSSDHLKQLRAEFGLIAREKKWIIYCFQEEYPVKDLNGKVVEDSASCFNDATIKTVQHIASNHMDMCRFSGFDDPEYVKVAAAVERILTSASNRTFPNNDVILDRRQQRKYIEHLKFAQIDARHATFKTAHVKTCRWLLKRPEYRDWLDPTKVIEHSGFLWIKGEPGTGKSTIMKYALTQTRRVMTDAYLISFFFNARGEQLEKMTLGMYRSLLLQLLEILRNSTIVLNKRLATQLDIAGKEISWDLQVVKAVFQAALQGLGDRKVVCFIDTLDECDEDDVRDMISFFEQMCEKAVESRNQFLVCFSSRHYPHIAITKSIELVLEEQEGHREDLAKYLDSELKIGSSKESQELKEEILRRASGVFLWVVLVVQILKKEYGRECVHTLRKRLDKIPNGLCELFRDIITADSRNGELILCLQWILYAKRPLKREELYFAVLTGVEPRSVSEWDTEKTTIADMERFILDWSKGLAELSKTKDQTVQFIHESVRDFLFKENSLGLLHPRLTNNIAGISHDDLKACCQNRLGIVLAQSVFVEDMYAAFFEESVQIRQKMCEKWPLLDYAVKYTFEHAEAAARHEVSQDSYLESLQIPVHPYWRTFNRSSWIYLHNILERYQTRRYTPDASFLYIFAEKNLPNLIRTVLKRTRNMDIAGERRGFPLNAAIAQGNEDAIREFLKPAAALPSADRPPWFAQSSSRDSEKVDVARFFLQRARDIATPKYSVLAWAVAHAEQSTIACLAATGKVGTVGLDYQYTLAKTTTEFLHVSLVIEGAQLVSTKIRMDTKRVPLAVLQPTDPASTPKGSRRLFWAAYLMQNIFSIRDNPLEVPIKVLFDEEGWMEFLMHDKGVDPNQCDAESRTCLILAAGLGLKAQLESLLEQNGLDVNKADNKGNTALHHAVRDGHEDVVRMLLGRSDLDINQANKLGQTALHCAVKSKQILVVKILLREEHLTAICGAETSTETMVSATNVGDNARLHQSLDTNVTYLGCPPSSSDVARTGKPAQTPTLNHQGINVNVTDNFGSTALHMAVELCQPLLVKMLLERTDINIHIADNNRVTPLVEAGRRRMLAPLQSDDQRKACAEIVGMLERKMRRGMLVTAL</sequence>
<gene>
    <name evidence="5" type="ORF">PV05_03137</name>
</gene>
<dbReference type="InterPro" id="IPR002110">
    <property type="entry name" value="Ankyrin_rpt"/>
</dbReference>